<feature type="transmembrane region" description="Helical" evidence="10">
    <location>
        <begin position="20"/>
        <end position="42"/>
    </location>
</feature>
<reference evidence="12 13" key="1">
    <citation type="submission" date="2021-06" db="EMBL/GenBank/DDBJ databases">
        <title>Caerostris extrusa draft genome.</title>
        <authorList>
            <person name="Kono N."/>
            <person name="Arakawa K."/>
        </authorList>
    </citation>
    <scope>NUCLEOTIDE SEQUENCE [LARGE SCALE GENOMIC DNA]</scope>
</reference>
<keyword evidence="6" id="KW-0915">Sodium</keyword>
<evidence type="ECO:0000256" key="2">
    <source>
        <dbReference type="ARBA" id="ARBA00022448"/>
    </source>
</evidence>
<protein>
    <recommendedName>
        <fullName evidence="11">Cation/H+ exchanger transmembrane domain-containing protein</fullName>
    </recommendedName>
</protein>
<evidence type="ECO:0000256" key="7">
    <source>
        <dbReference type="ARBA" id="ARBA00023065"/>
    </source>
</evidence>
<keyword evidence="13" id="KW-1185">Reference proteome</keyword>
<dbReference type="InterPro" id="IPR006153">
    <property type="entry name" value="Cation/H_exchanger_TM"/>
</dbReference>
<evidence type="ECO:0000256" key="4">
    <source>
        <dbReference type="ARBA" id="ARBA00022692"/>
    </source>
</evidence>
<dbReference type="PANTHER" id="PTHR10110">
    <property type="entry name" value="SODIUM/HYDROGEN EXCHANGER"/>
    <property type="match status" value="1"/>
</dbReference>
<evidence type="ECO:0000256" key="3">
    <source>
        <dbReference type="ARBA" id="ARBA00022475"/>
    </source>
</evidence>
<keyword evidence="4 10" id="KW-0812">Transmembrane</keyword>
<organism evidence="12 13">
    <name type="scientific">Caerostris extrusa</name>
    <name type="common">Bark spider</name>
    <name type="synonym">Caerostris bankana</name>
    <dbReference type="NCBI Taxonomy" id="172846"/>
    <lineage>
        <taxon>Eukaryota</taxon>
        <taxon>Metazoa</taxon>
        <taxon>Ecdysozoa</taxon>
        <taxon>Arthropoda</taxon>
        <taxon>Chelicerata</taxon>
        <taxon>Arachnida</taxon>
        <taxon>Araneae</taxon>
        <taxon>Araneomorphae</taxon>
        <taxon>Entelegynae</taxon>
        <taxon>Araneoidea</taxon>
        <taxon>Araneidae</taxon>
        <taxon>Caerostris</taxon>
    </lineage>
</organism>
<gene>
    <name evidence="12" type="primary">NHX7_2</name>
    <name evidence="12" type="ORF">CEXT_533991</name>
</gene>
<keyword evidence="7" id="KW-0406">Ion transport</keyword>
<comment type="caution">
    <text evidence="12">The sequence shown here is derived from an EMBL/GenBank/DDBJ whole genome shotgun (WGS) entry which is preliminary data.</text>
</comment>
<evidence type="ECO:0000256" key="1">
    <source>
        <dbReference type="ARBA" id="ARBA00004651"/>
    </source>
</evidence>
<evidence type="ECO:0000256" key="9">
    <source>
        <dbReference type="ARBA" id="ARBA00023201"/>
    </source>
</evidence>
<keyword evidence="2" id="KW-0813">Transport</keyword>
<dbReference type="GO" id="GO:0005886">
    <property type="term" value="C:plasma membrane"/>
    <property type="evidence" value="ECO:0007669"/>
    <property type="project" value="UniProtKB-SubCell"/>
</dbReference>
<dbReference type="EMBL" id="BPLR01003972">
    <property type="protein sequence ID" value="GIX90858.1"/>
    <property type="molecule type" value="Genomic_DNA"/>
</dbReference>
<dbReference type="Pfam" id="PF00999">
    <property type="entry name" value="Na_H_Exchanger"/>
    <property type="match status" value="1"/>
</dbReference>
<keyword evidence="3" id="KW-1003">Cell membrane</keyword>
<dbReference type="Proteomes" id="UP001054945">
    <property type="component" value="Unassembled WGS sequence"/>
</dbReference>
<name>A0AAV4P4A6_CAEEX</name>
<dbReference type="InterPro" id="IPR018422">
    <property type="entry name" value="Cation/H_exchanger_CPA1"/>
</dbReference>
<sequence>MCSFTNLKSGLNVGNIAYEFVYIVGISVTMSYLISVATIALLRRIELDTDSEVTFTFCIAYFTYYTSEISVGVSGVLSVVVLGVCISSYKSSINYRSA</sequence>
<keyword evidence="9" id="KW-0739">Sodium transport</keyword>
<feature type="domain" description="Cation/H+ exchanger transmembrane" evidence="11">
    <location>
        <begin position="9"/>
        <end position="91"/>
    </location>
</feature>
<evidence type="ECO:0000256" key="10">
    <source>
        <dbReference type="SAM" id="Phobius"/>
    </source>
</evidence>
<dbReference type="GO" id="GO:0098719">
    <property type="term" value="P:sodium ion import across plasma membrane"/>
    <property type="evidence" value="ECO:0007669"/>
    <property type="project" value="TreeGrafter"/>
</dbReference>
<keyword evidence="5 10" id="KW-1133">Transmembrane helix</keyword>
<comment type="subcellular location">
    <subcellularLocation>
        <location evidence="1">Cell membrane</location>
        <topology evidence="1">Multi-pass membrane protein</topology>
    </subcellularLocation>
</comment>
<accession>A0AAV4P4A6</accession>
<evidence type="ECO:0000313" key="12">
    <source>
        <dbReference type="EMBL" id="GIX90858.1"/>
    </source>
</evidence>
<dbReference type="GO" id="GO:0015386">
    <property type="term" value="F:potassium:proton antiporter activity"/>
    <property type="evidence" value="ECO:0007669"/>
    <property type="project" value="TreeGrafter"/>
</dbReference>
<feature type="transmembrane region" description="Helical" evidence="10">
    <location>
        <begin position="71"/>
        <end position="89"/>
    </location>
</feature>
<proteinExistence type="predicted"/>
<evidence type="ECO:0000256" key="8">
    <source>
        <dbReference type="ARBA" id="ARBA00023136"/>
    </source>
</evidence>
<evidence type="ECO:0000313" key="13">
    <source>
        <dbReference type="Proteomes" id="UP001054945"/>
    </source>
</evidence>
<evidence type="ECO:0000256" key="5">
    <source>
        <dbReference type="ARBA" id="ARBA00022989"/>
    </source>
</evidence>
<dbReference type="AlphaFoldDB" id="A0AAV4P4A6"/>
<evidence type="ECO:0000259" key="11">
    <source>
        <dbReference type="Pfam" id="PF00999"/>
    </source>
</evidence>
<evidence type="ECO:0000256" key="6">
    <source>
        <dbReference type="ARBA" id="ARBA00023053"/>
    </source>
</evidence>
<keyword evidence="8 10" id="KW-0472">Membrane</keyword>
<dbReference type="GO" id="GO:0015385">
    <property type="term" value="F:sodium:proton antiporter activity"/>
    <property type="evidence" value="ECO:0007669"/>
    <property type="project" value="InterPro"/>
</dbReference>
<dbReference type="GO" id="GO:0051453">
    <property type="term" value="P:regulation of intracellular pH"/>
    <property type="evidence" value="ECO:0007669"/>
    <property type="project" value="TreeGrafter"/>
</dbReference>
<dbReference type="PANTHER" id="PTHR10110:SF86">
    <property type="entry name" value="SODIUM_HYDROGEN EXCHANGER 7"/>
    <property type="match status" value="1"/>
</dbReference>